<dbReference type="EMBL" id="KF900391">
    <property type="protein sequence ID" value="AIE93313.1"/>
    <property type="molecule type" value="Genomic_DNA"/>
</dbReference>
<organism evidence="1">
    <name type="scientific">uncultured marine thaumarchaeote AD1000_33_G09</name>
    <dbReference type="NCBI Taxonomy" id="1455909"/>
    <lineage>
        <taxon>Archaea</taxon>
        <taxon>Nitrososphaerota</taxon>
        <taxon>environmental samples</taxon>
    </lineage>
</organism>
<reference evidence="1" key="1">
    <citation type="journal article" date="2014" name="Genome Biol. Evol.">
        <title>Pangenome evidence for extensive interdomain horizontal transfer affecting lineage core and shell genes in uncultured planktonic thaumarchaeota and euryarchaeota.</title>
        <authorList>
            <person name="Deschamps P."/>
            <person name="Zivanovic Y."/>
            <person name="Moreira D."/>
            <person name="Rodriguez-Valera F."/>
            <person name="Lopez-Garcia P."/>
        </authorList>
    </citation>
    <scope>NUCLEOTIDE SEQUENCE</scope>
</reference>
<protein>
    <submittedName>
        <fullName evidence="1">Metallophosphoesterase</fullName>
    </submittedName>
</protein>
<proteinExistence type="predicted"/>
<evidence type="ECO:0000313" key="1">
    <source>
        <dbReference type="EMBL" id="AIE93313.1"/>
    </source>
</evidence>
<dbReference type="AlphaFoldDB" id="A0A075FQ14"/>
<sequence length="131" mass="15823">MNKIEGKFIEFDVTGKRAKQVNEEINKKLEEVDVDNKLVVIRIFWRITFWKYIRHRHYCNKKIINRKNAIAPQINRNKLSTKELRKIRISSEDKLEIEEELFRENIINIKPESRSLQNEKGIIIAKELLKY</sequence>
<accession>A0A075FQ14</accession>
<name>A0A075FQ14_9ARCH</name>